<accession>A0A2P2M140</accession>
<evidence type="ECO:0000256" key="1">
    <source>
        <dbReference type="SAM" id="Phobius"/>
    </source>
</evidence>
<evidence type="ECO:0000313" key="2">
    <source>
        <dbReference type="EMBL" id="MBX23943.1"/>
    </source>
</evidence>
<name>A0A2P2M140_RHIMU</name>
<sequence>MKLLILSIFFTTLNSEWRWKLKYRSLHRLIMQGILFKSFFVCLFLIATMSSEVQCDRRIFAVCIRSFICHMNFIMMIDILFVKQVETLKGSLERQKGILEVICKPCVKKLQ</sequence>
<protein>
    <submittedName>
        <fullName evidence="2">Uncharacterized protein MANES_15G160100</fullName>
    </submittedName>
</protein>
<feature type="transmembrane region" description="Helical" evidence="1">
    <location>
        <begin position="25"/>
        <end position="47"/>
    </location>
</feature>
<proteinExistence type="predicted"/>
<dbReference type="EMBL" id="GGEC01043459">
    <property type="protein sequence ID" value="MBX23943.1"/>
    <property type="molecule type" value="Transcribed_RNA"/>
</dbReference>
<organism evidence="2">
    <name type="scientific">Rhizophora mucronata</name>
    <name type="common">Asiatic mangrove</name>
    <dbReference type="NCBI Taxonomy" id="61149"/>
    <lineage>
        <taxon>Eukaryota</taxon>
        <taxon>Viridiplantae</taxon>
        <taxon>Streptophyta</taxon>
        <taxon>Embryophyta</taxon>
        <taxon>Tracheophyta</taxon>
        <taxon>Spermatophyta</taxon>
        <taxon>Magnoliopsida</taxon>
        <taxon>eudicotyledons</taxon>
        <taxon>Gunneridae</taxon>
        <taxon>Pentapetalae</taxon>
        <taxon>rosids</taxon>
        <taxon>fabids</taxon>
        <taxon>Malpighiales</taxon>
        <taxon>Rhizophoraceae</taxon>
        <taxon>Rhizophora</taxon>
    </lineage>
</organism>
<feature type="transmembrane region" description="Helical" evidence="1">
    <location>
        <begin position="59"/>
        <end position="82"/>
    </location>
</feature>
<keyword evidence="1" id="KW-0812">Transmembrane</keyword>
<dbReference type="AlphaFoldDB" id="A0A2P2M140"/>
<reference evidence="2" key="1">
    <citation type="submission" date="2018-02" db="EMBL/GenBank/DDBJ databases">
        <title>Rhizophora mucronata_Transcriptome.</title>
        <authorList>
            <person name="Meera S.P."/>
            <person name="Sreeshan A."/>
            <person name="Augustine A."/>
        </authorList>
    </citation>
    <scope>NUCLEOTIDE SEQUENCE</scope>
    <source>
        <tissue evidence="2">Leaf</tissue>
    </source>
</reference>
<keyword evidence="1" id="KW-0472">Membrane</keyword>
<keyword evidence="1" id="KW-1133">Transmembrane helix</keyword>